<dbReference type="KEGG" id="beq:BEWA_017810"/>
<dbReference type="InterPro" id="IPR027409">
    <property type="entry name" value="GroEL-like_apical_dom_sf"/>
</dbReference>
<dbReference type="InterPro" id="IPR027483">
    <property type="entry name" value="PInositol-4-P-4/5-kinase_C_sf"/>
</dbReference>
<dbReference type="VEuPathDB" id="PiroplasmaDB:BEWA_017810"/>
<evidence type="ECO:0000313" key="5">
    <source>
        <dbReference type="EMBL" id="AFZ78940.1"/>
    </source>
</evidence>
<dbReference type="Pfam" id="PF01504">
    <property type="entry name" value="PIP5K"/>
    <property type="match status" value="2"/>
</dbReference>
<keyword evidence="3" id="KW-0418">Kinase</keyword>
<evidence type="ECO:0000256" key="3">
    <source>
        <dbReference type="PROSITE-ProRule" id="PRU00781"/>
    </source>
</evidence>
<evidence type="ECO:0000313" key="6">
    <source>
        <dbReference type="Proteomes" id="UP000031512"/>
    </source>
</evidence>
<dbReference type="Gene3D" id="3.30.810.10">
    <property type="entry name" value="2-Layer Sandwich"/>
    <property type="match status" value="1"/>
</dbReference>
<dbReference type="PANTHER" id="PTHR45748">
    <property type="entry name" value="1-PHOSPHATIDYLINOSITOL 3-PHOSPHATE 5-KINASE-RELATED"/>
    <property type="match status" value="1"/>
</dbReference>
<dbReference type="InterPro" id="IPR002498">
    <property type="entry name" value="PInositol-4-P-4/5-kinase_core"/>
</dbReference>
<keyword evidence="2 3" id="KW-0067">ATP-binding</keyword>
<keyword evidence="3" id="KW-0808">Transferase</keyword>
<gene>
    <name evidence="5" type="ORF">BEWA_017810</name>
</gene>
<dbReference type="STRING" id="1537102.L0ATS5"/>
<dbReference type="SUPFAM" id="SSF52029">
    <property type="entry name" value="GroEL apical domain-like"/>
    <property type="match status" value="1"/>
</dbReference>
<dbReference type="InterPro" id="IPR044769">
    <property type="entry name" value="PIKfyve_PIPKc"/>
</dbReference>
<dbReference type="PROSITE" id="PS51455">
    <property type="entry name" value="PIPK"/>
    <property type="match status" value="1"/>
</dbReference>
<dbReference type="SUPFAM" id="SSF56104">
    <property type="entry name" value="SAICAR synthase-like"/>
    <property type="match status" value="1"/>
</dbReference>
<dbReference type="EMBL" id="CP001669">
    <property type="protein sequence ID" value="AFZ78940.1"/>
    <property type="molecule type" value="Genomic_DNA"/>
</dbReference>
<evidence type="ECO:0000256" key="1">
    <source>
        <dbReference type="ARBA" id="ARBA00022741"/>
    </source>
</evidence>
<accession>L0ATS5</accession>
<dbReference type="GO" id="GO:0010008">
    <property type="term" value="C:endosome membrane"/>
    <property type="evidence" value="ECO:0007669"/>
    <property type="project" value="TreeGrafter"/>
</dbReference>
<evidence type="ECO:0000259" key="4">
    <source>
        <dbReference type="PROSITE" id="PS51455"/>
    </source>
</evidence>
<sequence length="1559" mass="180609">MKHPMVIYPRQYRKSYCTAYCRHSHKKKFWTNRNNYKGLKYVIKPKRRPSHLKFNPRKIDSGIADVSRNTFSDSSVSVGIESDLLNLSKIYLRRCMIQDCELLGLETYYVDNILNLVFLRGLLAKKRHSDRDIINLVSILEITESALPLVGMNRKHRISVFGGIAFYGNLFHSGKTFQVNNCRILLTKSFLSTQQNKTSYEPILGISHSINYINRLVDKIVSSRVQLILSEDHIPQDISQILYDRGVHCFWKVKYKTLSNVAFALKCSILSSIDATEDYETYLGSNINFKVIQNGLTSIAMLSLSNKFRGFTIFISSRNSGYEHINRVKKLIKITIVRLQAIMEELQIVNDLGGTFNTNSHRSFNISSINKDIYCHYFSDFLYLLLNNDHLDSIKLMLTDSVYTMKLDNFKDKMNPKISYKRYKQIACIKCFKYYTKACELCSKPTHETISISDYSTGNFLSDFLSEYTTCAINNKCQVKNDCTETFINHKLHFETWNLRVNNVRLSLSVEHTEFTQKSNNISVEVQCNICKECNIFAVKDLTFGSFIRLLLCNKCYSAKCGHLLFQNSNFFLIAGSYRISLKVNNVSIYKIHPIFNRDLYNCLKSSLYHHGLCNISWSYNHMNLDLSTTLPSLLFWNKRSMISYSLSYLFHRAFTIVTSRINFQEKIENWLPCMCEIADISFSRINSHFNNRWLMSIRDLKYNNIVQMFDKHSVLGIEMSTELMQTMDSSLHCKHCGVNLIDSISDMDILNWIYLFTGVVNAYESKMKKLRCALAPLIDLSGELKQFYESLHKAKTDIIGIYSQCISHMIYIKYWCPRDPLHIFMIIQSFYHSLHSINKRLTYDLSLISHIEKINDLKILEFGESIIVTHSFMSDFINIERININDMSRTSSIMTSRVSKMQSIEELLEEETEQINTDYTIEQFLDLSYNYGIIFPSPGREYTRLIRKIINSAPITDNSIICANYTALLQPRRDIGNIISNSILSDHYLSNANGSTYFLKQKSFIGISLLRRIYLKALASNKSGVLRKTNTFDVKKLKYLFGINWKTKSSSVQQKLISRIWIPVIDDKVAKGYFKSALECYETKRVVHVRNFELFYGIPIIYTNHINHIKDVESRNAESVLPLSDLFIENLRSSNNEYLVKMSISKSVFSHLFFLSIRDVDTNRLLSSLQSIVINILKVNTMESFSNDLCVNQIETLSEGSNTLDVDVFDRYRVTIYYPLHFYDLRRKSCGDDFNFVRSLSRSLRMSNTGGKSGSPIFLTYDGKFTIKLINKHEMALFIAQGLRFFDHFLNGDTLMGIPYGLYKIHHKKSNTSINCFVMQNINHFLSSSKITFDIKGIAFKRFVVSNDGYTTSDTQDIVLLDQNFKEYTNGCPIQLEDKSIIHLKKNVLRDLEFLSSINIVDYSLLLHIFPEHSVITLGLIDFLRPYTWDKQIETIGKKLANIGTGQEPTIISPNEYKIRFLQFIDKIFTCSPSDEKLITETDKNSCKVEKLYSILPCMCKICSTLQKLYSNDHISSYKCYNMLTCTKAKRYIRSLIKNSSNTSKDILQLQDLVEKIY</sequence>
<dbReference type="OrthoDB" id="660555at2759"/>
<keyword evidence="6" id="KW-1185">Reference proteome</keyword>
<evidence type="ECO:0000256" key="2">
    <source>
        <dbReference type="ARBA" id="ARBA00022840"/>
    </source>
</evidence>
<dbReference type="GO" id="GO:0005524">
    <property type="term" value="F:ATP binding"/>
    <property type="evidence" value="ECO:0007669"/>
    <property type="project" value="UniProtKB-UniRule"/>
</dbReference>
<organism evidence="5 6">
    <name type="scientific">Theileria equi strain WA</name>
    <dbReference type="NCBI Taxonomy" id="1537102"/>
    <lineage>
        <taxon>Eukaryota</taxon>
        <taxon>Sar</taxon>
        <taxon>Alveolata</taxon>
        <taxon>Apicomplexa</taxon>
        <taxon>Aconoidasida</taxon>
        <taxon>Piroplasmida</taxon>
        <taxon>Theileriidae</taxon>
        <taxon>Theileria</taxon>
    </lineage>
</organism>
<dbReference type="RefSeq" id="XP_004828606.1">
    <property type="nucleotide sequence ID" value="XM_004828549.1"/>
</dbReference>
<feature type="domain" description="PIPK" evidence="4">
    <location>
        <begin position="1150"/>
        <end position="1470"/>
    </location>
</feature>
<dbReference type="SMART" id="SM00330">
    <property type="entry name" value="PIPKc"/>
    <property type="match status" value="1"/>
</dbReference>
<dbReference type="Gene3D" id="3.50.7.10">
    <property type="entry name" value="GroEL"/>
    <property type="match status" value="1"/>
</dbReference>
<dbReference type="GO" id="GO:0000285">
    <property type="term" value="F:1-phosphatidylinositol-3-phosphate 5-kinase activity"/>
    <property type="evidence" value="ECO:0007669"/>
    <property type="project" value="InterPro"/>
</dbReference>
<name>L0ATS5_THEEQ</name>
<proteinExistence type="predicted"/>
<dbReference type="CDD" id="cd17300">
    <property type="entry name" value="PIPKc_PIKfyve"/>
    <property type="match status" value="1"/>
</dbReference>
<dbReference type="Gene3D" id="3.30.800.10">
    <property type="entry name" value="Phosphatidylinositol Phosphate Kinase II Beta"/>
    <property type="match status" value="1"/>
</dbReference>
<dbReference type="InterPro" id="IPR027484">
    <property type="entry name" value="PInositol-4-P-5-kinase_N"/>
</dbReference>
<protein>
    <recommendedName>
        <fullName evidence="4">PIPK domain-containing protein</fullName>
    </recommendedName>
</protein>
<reference evidence="5 6" key="1">
    <citation type="journal article" date="2012" name="BMC Genomics">
        <title>Comparative genomic analysis and phylogenetic position of Theileria equi.</title>
        <authorList>
            <person name="Kappmeyer L.S."/>
            <person name="Thiagarajan M."/>
            <person name="Herndon D.R."/>
            <person name="Ramsay J.D."/>
            <person name="Caler E."/>
            <person name="Djikeng A."/>
            <person name="Gillespie J.J."/>
            <person name="Lau A.O."/>
            <person name="Roalson E.H."/>
            <person name="Silva J.C."/>
            <person name="Silva M.G."/>
            <person name="Suarez C.E."/>
            <person name="Ueti M.W."/>
            <person name="Nene V.M."/>
            <person name="Mealey R.H."/>
            <person name="Knowles D.P."/>
            <person name="Brayton K.A."/>
        </authorList>
    </citation>
    <scope>NUCLEOTIDE SEQUENCE [LARGE SCALE GENOMIC DNA]</scope>
    <source>
        <strain evidence="5 6">WA</strain>
    </source>
</reference>
<dbReference type="Proteomes" id="UP000031512">
    <property type="component" value="Chromosome 1"/>
</dbReference>
<dbReference type="GeneID" id="15806730"/>
<keyword evidence="1 3" id="KW-0547">Nucleotide-binding</keyword>
<dbReference type="eggNOG" id="KOG0230">
    <property type="taxonomic scope" value="Eukaryota"/>
</dbReference>
<dbReference type="GO" id="GO:0046854">
    <property type="term" value="P:phosphatidylinositol phosphate biosynthetic process"/>
    <property type="evidence" value="ECO:0007669"/>
    <property type="project" value="TreeGrafter"/>
</dbReference>